<keyword evidence="3" id="KW-1185">Reference proteome</keyword>
<proteinExistence type="predicted"/>
<evidence type="ECO:0000256" key="1">
    <source>
        <dbReference type="SAM" id="SignalP"/>
    </source>
</evidence>
<name>A0A8H5BZ94_9AGAR</name>
<evidence type="ECO:0000313" key="2">
    <source>
        <dbReference type="EMBL" id="KAF5332190.1"/>
    </source>
</evidence>
<dbReference type="EMBL" id="JAACJK010000111">
    <property type="protein sequence ID" value="KAF5332190.1"/>
    <property type="molecule type" value="Genomic_DNA"/>
</dbReference>
<dbReference type="Proteomes" id="UP000541558">
    <property type="component" value="Unassembled WGS sequence"/>
</dbReference>
<comment type="caution">
    <text evidence="2">The sequence shown here is derived from an EMBL/GenBank/DDBJ whole genome shotgun (WGS) entry which is preliminary data.</text>
</comment>
<feature type="signal peptide" evidence="1">
    <location>
        <begin position="1"/>
        <end position="21"/>
    </location>
</feature>
<feature type="chain" id="PRO_5034913914" evidence="1">
    <location>
        <begin position="22"/>
        <end position="113"/>
    </location>
</feature>
<evidence type="ECO:0000313" key="3">
    <source>
        <dbReference type="Proteomes" id="UP000541558"/>
    </source>
</evidence>
<accession>A0A8H5BZ94</accession>
<protein>
    <submittedName>
        <fullName evidence="2">Uncharacterized protein</fullName>
    </submittedName>
</protein>
<sequence length="113" mass="12814">MRVSLFAILPIALALASTVTAYYDDDFEARDYIDDLATRDYGLGDDILGARNLLVDISTRDLVEELTRRASSSTRWWCSCGRATFSKEPMLHDPAHPELGNPGHRLYILRQRI</sequence>
<dbReference type="AlphaFoldDB" id="A0A8H5BZ94"/>
<reference evidence="2 3" key="1">
    <citation type="journal article" date="2020" name="ISME J.">
        <title>Uncovering the hidden diversity of litter-decomposition mechanisms in mushroom-forming fungi.</title>
        <authorList>
            <person name="Floudas D."/>
            <person name="Bentzer J."/>
            <person name="Ahren D."/>
            <person name="Johansson T."/>
            <person name="Persson P."/>
            <person name="Tunlid A."/>
        </authorList>
    </citation>
    <scope>NUCLEOTIDE SEQUENCE [LARGE SCALE GENOMIC DNA]</scope>
    <source>
        <strain evidence="2 3">CBS 175.51</strain>
    </source>
</reference>
<keyword evidence="1" id="KW-0732">Signal</keyword>
<organism evidence="2 3">
    <name type="scientific">Ephemerocybe angulata</name>
    <dbReference type="NCBI Taxonomy" id="980116"/>
    <lineage>
        <taxon>Eukaryota</taxon>
        <taxon>Fungi</taxon>
        <taxon>Dikarya</taxon>
        <taxon>Basidiomycota</taxon>
        <taxon>Agaricomycotina</taxon>
        <taxon>Agaricomycetes</taxon>
        <taxon>Agaricomycetidae</taxon>
        <taxon>Agaricales</taxon>
        <taxon>Agaricineae</taxon>
        <taxon>Psathyrellaceae</taxon>
        <taxon>Ephemerocybe</taxon>
    </lineage>
</organism>
<gene>
    <name evidence="2" type="ORF">D9611_008007</name>
</gene>